<feature type="transmembrane region" description="Helical" evidence="12">
    <location>
        <begin position="20"/>
        <end position="42"/>
    </location>
</feature>
<evidence type="ECO:0000256" key="3">
    <source>
        <dbReference type="ARBA" id="ARBA00022448"/>
    </source>
</evidence>
<keyword evidence="5 12" id="KW-0349">Heme</keyword>
<dbReference type="PANTHER" id="PTHR30365">
    <property type="entry name" value="CYTOCHROME D UBIQUINOL OXIDASE"/>
    <property type="match status" value="1"/>
</dbReference>
<keyword evidence="10 12" id="KW-0408">Iron</keyword>
<evidence type="ECO:0000256" key="12">
    <source>
        <dbReference type="PIRNR" id="PIRNR006446"/>
    </source>
</evidence>
<keyword evidence="7 12" id="KW-0479">Metal-binding</keyword>
<evidence type="ECO:0000313" key="14">
    <source>
        <dbReference type="Proteomes" id="UP001500657"/>
    </source>
</evidence>
<evidence type="ECO:0000256" key="6">
    <source>
        <dbReference type="ARBA" id="ARBA00022692"/>
    </source>
</evidence>
<dbReference type="EMBL" id="BAAAFO010000002">
    <property type="protein sequence ID" value="GAA0251194.1"/>
    <property type="molecule type" value="Genomic_DNA"/>
</dbReference>
<evidence type="ECO:0000313" key="13">
    <source>
        <dbReference type="EMBL" id="GAA0251194.1"/>
    </source>
</evidence>
<evidence type="ECO:0000256" key="9">
    <source>
        <dbReference type="ARBA" id="ARBA00022989"/>
    </source>
</evidence>
<evidence type="ECO:0000256" key="5">
    <source>
        <dbReference type="ARBA" id="ARBA00022617"/>
    </source>
</evidence>
<protein>
    <submittedName>
        <fullName evidence="13">Cytochrome ubiquinol oxidase subunit I</fullName>
    </submittedName>
</protein>
<keyword evidence="4 12" id="KW-1003">Cell membrane</keyword>
<evidence type="ECO:0000256" key="1">
    <source>
        <dbReference type="ARBA" id="ARBA00004651"/>
    </source>
</evidence>
<dbReference type="InterPro" id="IPR002585">
    <property type="entry name" value="Cyt-d_ubiquinol_oxidase_su_1"/>
</dbReference>
<keyword evidence="6 12" id="KW-0812">Transmembrane</keyword>
<feature type="transmembrane region" description="Helical" evidence="12">
    <location>
        <begin position="409"/>
        <end position="428"/>
    </location>
</feature>
<dbReference type="RefSeq" id="WP_343881902.1">
    <property type="nucleotide sequence ID" value="NZ_BAAAFO010000002.1"/>
</dbReference>
<feature type="transmembrane region" description="Helical" evidence="12">
    <location>
        <begin position="357"/>
        <end position="378"/>
    </location>
</feature>
<name>A0ABN0UI47_9GAMM</name>
<evidence type="ECO:0000256" key="4">
    <source>
        <dbReference type="ARBA" id="ARBA00022475"/>
    </source>
</evidence>
<keyword evidence="3 12" id="KW-0813">Transport</keyword>
<feature type="transmembrane region" description="Helical" evidence="12">
    <location>
        <begin position="184"/>
        <end position="206"/>
    </location>
</feature>
<dbReference type="PIRSF" id="PIRSF006446">
    <property type="entry name" value="Cyt_quinol_oxidase_1"/>
    <property type="match status" value="1"/>
</dbReference>
<dbReference type="Pfam" id="PF01654">
    <property type="entry name" value="Cyt_bd_oxida_I"/>
    <property type="match status" value="1"/>
</dbReference>
<comment type="caution">
    <text evidence="13">The sequence shown here is derived from an EMBL/GenBank/DDBJ whole genome shotgun (WGS) entry which is preliminary data.</text>
</comment>
<evidence type="ECO:0000256" key="2">
    <source>
        <dbReference type="ARBA" id="ARBA00009819"/>
    </source>
</evidence>
<organism evidence="13 14">
    <name type="scientific">Rhodanobacter caeni</name>
    <dbReference type="NCBI Taxonomy" id="657654"/>
    <lineage>
        <taxon>Bacteria</taxon>
        <taxon>Pseudomonadati</taxon>
        <taxon>Pseudomonadota</taxon>
        <taxon>Gammaproteobacteria</taxon>
        <taxon>Lysobacterales</taxon>
        <taxon>Rhodanobacteraceae</taxon>
        <taxon>Rhodanobacter</taxon>
    </lineage>
</organism>
<feature type="transmembrane region" description="Helical" evidence="12">
    <location>
        <begin position="218"/>
        <end position="237"/>
    </location>
</feature>
<feature type="transmembrane region" description="Helical" evidence="12">
    <location>
        <begin position="127"/>
        <end position="147"/>
    </location>
</feature>
<sequence>MAVPTAEFLSRIQFGFVMSFHILFPAFTIGLASWLVFLEALWLRKRDEMLRDLYFFWMKVFAGSFGLGVVSGIVMSFQFGTNWAGLSTVAGNVLGPLLNYEVMTAFFLEATFLGVMLFGWNRVSHRTHFLATCMVALGTLISSFWILSANSWMQTPQGYAMVDGVIQATDWWAAIFNPSFPTRLVHMVLACFLSTGLVVGGVSAWYLLRGVWPDKARLMLRCALAFVAIVIPLQILVGDMSGLVVREHQPAKLAAIEARWTTEKSVPLTLFAWPDEKAERNDYAIDVPHLGSLILTHSWDGEVKGLKDFAPEDRPPVAAPFFSFRIMVGLGLLMLALAVVGLLLWWRRRLFDSRWYLRWWMAMMPAGFIALLTGWYTAEIGRQPWVVYGVLRTVDAASPVHASSVLGSLIVYFVTYMILFGFGSWYLFKVLHTGPEAAPPRFGFEATASRPLAVVDDRRED</sequence>
<feature type="transmembrane region" description="Helical" evidence="12">
    <location>
        <begin position="322"/>
        <end position="345"/>
    </location>
</feature>
<keyword evidence="14" id="KW-1185">Reference proteome</keyword>
<reference evidence="13 14" key="1">
    <citation type="journal article" date="2019" name="Int. J. Syst. Evol. Microbiol.">
        <title>The Global Catalogue of Microorganisms (GCM) 10K type strain sequencing project: providing services to taxonomists for standard genome sequencing and annotation.</title>
        <authorList>
            <consortium name="The Broad Institute Genomics Platform"/>
            <consortium name="The Broad Institute Genome Sequencing Center for Infectious Disease"/>
            <person name="Wu L."/>
            <person name="Ma J."/>
        </authorList>
    </citation>
    <scope>NUCLEOTIDE SEQUENCE [LARGE SCALE GENOMIC DNA]</scope>
    <source>
        <strain evidence="13 14">JCM 16242</strain>
    </source>
</reference>
<keyword evidence="9 12" id="KW-1133">Transmembrane helix</keyword>
<dbReference type="Proteomes" id="UP001500657">
    <property type="component" value="Unassembled WGS sequence"/>
</dbReference>
<comment type="subcellular location">
    <subcellularLocation>
        <location evidence="12">Cell inner membrane</location>
    </subcellularLocation>
    <subcellularLocation>
        <location evidence="1">Cell membrane</location>
        <topology evidence="1">Multi-pass membrane protein</topology>
    </subcellularLocation>
</comment>
<feature type="transmembrane region" description="Helical" evidence="12">
    <location>
        <begin position="54"/>
        <end position="77"/>
    </location>
</feature>
<evidence type="ECO:0000256" key="7">
    <source>
        <dbReference type="ARBA" id="ARBA00022723"/>
    </source>
</evidence>
<accession>A0ABN0UI47</accession>
<keyword evidence="11 12" id="KW-0472">Membrane</keyword>
<evidence type="ECO:0000256" key="10">
    <source>
        <dbReference type="ARBA" id="ARBA00023004"/>
    </source>
</evidence>
<feature type="transmembrane region" description="Helical" evidence="12">
    <location>
        <begin position="97"/>
        <end position="120"/>
    </location>
</feature>
<comment type="similarity">
    <text evidence="2 12">Belongs to the cytochrome ubiquinol oxidase subunit 1 family.</text>
</comment>
<evidence type="ECO:0000256" key="11">
    <source>
        <dbReference type="ARBA" id="ARBA00023136"/>
    </source>
</evidence>
<gene>
    <name evidence="13" type="ORF">GCM10009126_15770</name>
</gene>
<evidence type="ECO:0000256" key="8">
    <source>
        <dbReference type="ARBA" id="ARBA00022982"/>
    </source>
</evidence>
<dbReference type="PANTHER" id="PTHR30365:SF14">
    <property type="entry name" value="CYTOCHROME BD MENAQUINOL OXIDASE SUBUNIT I-RELATED"/>
    <property type="match status" value="1"/>
</dbReference>
<proteinExistence type="inferred from homology"/>
<keyword evidence="8 12" id="KW-0249">Electron transport</keyword>